<feature type="compositionally biased region" description="Low complexity" evidence="1">
    <location>
        <begin position="182"/>
        <end position="194"/>
    </location>
</feature>
<feature type="region of interest" description="Disordered" evidence="1">
    <location>
        <begin position="119"/>
        <end position="205"/>
    </location>
</feature>
<evidence type="ECO:0000313" key="2">
    <source>
        <dbReference type="EMBL" id="GAA2638569.1"/>
    </source>
</evidence>
<feature type="compositionally biased region" description="Basic and acidic residues" evidence="1">
    <location>
        <begin position="150"/>
        <end position="160"/>
    </location>
</feature>
<proteinExistence type="predicted"/>
<dbReference type="EMBL" id="BAAARJ010000032">
    <property type="protein sequence ID" value="GAA2638569.1"/>
    <property type="molecule type" value="Genomic_DNA"/>
</dbReference>
<feature type="compositionally biased region" description="Basic and acidic residues" evidence="1">
    <location>
        <begin position="171"/>
        <end position="181"/>
    </location>
</feature>
<sequence>MTWMAAWASWRDLRATFTREITTLRDSGLADLKSSQQETRASANSAGKRAGDAVTAVAELRRDVDQLRSGLEGLRLDVGEVLALLRTATPAPAGGPADRAAGVVEEEHGLLPQQRQLMEEPAPTSFPSGAGAEAGNALDDQEPADNAAPDPREDAPKAGEEPAAAALSEPGRADEHEEQQERAALQAARTAGTEEPAPSEVKEPAALSEAGRIWAIMRAGRVASATLVCHRDTWEFVASLAGSHPHFRAPALEEREAGLVAAVLSGRSLVAVLLALYRSAKPPHGADDSDETLAAYADWAMASEVYQATAEVLAHAAHAEGEPVVVTIDSRLPATRP</sequence>
<gene>
    <name evidence="2" type="ORF">GCM10009863_64300</name>
</gene>
<dbReference type="Proteomes" id="UP001501447">
    <property type="component" value="Unassembled WGS sequence"/>
</dbReference>
<dbReference type="RefSeq" id="WP_344570596.1">
    <property type="nucleotide sequence ID" value="NZ_BAAARJ010000032.1"/>
</dbReference>
<keyword evidence="3" id="KW-1185">Reference proteome</keyword>
<evidence type="ECO:0000313" key="3">
    <source>
        <dbReference type="Proteomes" id="UP001501447"/>
    </source>
</evidence>
<name>A0ABP6D8Y2_9ACTN</name>
<protein>
    <submittedName>
        <fullName evidence="2">Uncharacterized protein</fullName>
    </submittedName>
</protein>
<accession>A0ABP6D8Y2</accession>
<reference evidence="3" key="1">
    <citation type="journal article" date="2019" name="Int. J. Syst. Evol. Microbiol.">
        <title>The Global Catalogue of Microorganisms (GCM) 10K type strain sequencing project: providing services to taxonomists for standard genome sequencing and annotation.</title>
        <authorList>
            <consortium name="The Broad Institute Genomics Platform"/>
            <consortium name="The Broad Institute Genome Sequencing Center for Infectious Disease"/>
            <person name="Wu L."/>
            <person name="Ma J."/>
        </authorList>
    </citation>
    <scope>NUCLEOTIDE SEQUENCE [LARGE SCALE GENOMIC DNA]</scope>
    <source>
        <strain evidence="3">JCM 16373</strain>
    </source>
</reference>
<organism evidence="2 3">
    <name type="scientific">Streptomyces axinellae</name>
    <dbReference type="NCBI Taxonomy" id="552788"/>
    <lineage>
        <taxon>Bacteria</taxon>
        <taxon>Bacillati</taxon>
        <taxon>Actinomycetota</taxon>
        <taxon>Actinomycetes</taxon>
        <taxon>Kitasatosporales</taxon>
        <taxon>Streptomycetaceae</taxon>
        <taxon>Streptomyces</taxon>
    </lineage>
</organism>
<feature type="compositionally biased region" description="Low complexity" evidence="1">
    <location>
        <begin position="161"/>
        <end position="170"/>
    </location>
</feature>
<evidence type="ECO:0000256" key="1">
    <source>
        <dbReference type="SAM" id="MobiDB-lite"/>
    </source>
</evidence>
<comment type="caution">
    <text evidence="2">The sequence shown here is derived from an EMBL/GenBank/DDBJ whole genome shotgun (WGS) entry which is preliminary data.</text>
</comment>